<gene>
    <name evidence="3" type="ORF">OG469_19990</name>
    <name evidence="4" type="ORF">OG469_24860</name>
</gene>
<evidence type="ECO:0000259" key="2">
    <source>
        <dbReference type="Pfam" id="PF02371"/>
    </source>
</evidence>
<dbReference type="InterPro" id="IPR003346">
    <property type="entry name" value="Transposase_20"/>
</dbReference>
<dbReference type="PANTHER" id="PTHR33055:SF3">
    <property type="entry name" value="PUTATIVE TRANSPOSASE FOR IS117-RELATED"/>
    <property type="match status" value="1"/>
</dbReference>
<evidence type="ECO:0000259" key="1">
    <source>
        <dbReference type="Pfam" id="PF01548"/>
    </source>
</evidence>
<sequence length="418" mass="45562">MHSAPTHLPDTPPGAVTAGIDWARDDHAVAVLDAATGRTLERFTSPHTAQGLRDLARRLHRAGAGEAAIERPDGPVVESLLDAGLTVVVISPNQVKNLRSRYGSAGNKDDRFDAFVLADTLRTDRARLRPLTPDSPRTTALRATCRARKDLVGHRVALANQLRAHLSNALPGAVGLFADIDSPISLRFLSRFDCQDRADWLSPARMSAWLAGAGYSGRTSAQTLCRRLKDAPRGPCGNHGTALTHVTRALVAALNTVTEQIKALSGQITEQLRLHPDAPVFTSLPRSGTVRAARLLAEIGDCRARFPTPESLSCLAGVAPSTRQSGKTRHVGFRWAADKQLRDAVCDFAGDSRRANPWAEDIYTRAIGRGCDHPHAVRILARSWLYVIWHCWQDHTAYDPARHRAFQALLAKHHDLAA</sequence>
<dbReference type="RefSeq" id="WP_329495343.1">
    <property type="nucleotide sequence ID" value="NZ_CP108460.1"/>
</dbReference>
<dbReference type="EMBL" id="CP108482">
    <property type="protein sequence ID" value="WUS58459.1"/>
    <property type="molecule type" value="Genomic_DNA"/>
</dbReference>
<dbReference type="NCBIfam" id="NF033542">
    <property type="entry name" value="transpos_IS110"/>
    <property type="match status" value="1"/>
</dbReference>
<dbReference type="InterPro" id="IPR047650">
    <property type="entry name" value="Transpos_IS110"/>
</dbReference>
<feature type="domain" description="Transposase IS116/IS110/IS902 C-terminal" evidence="2">
    <location>
        <begin position="280"/>
        <end position="363"/>
    </location>
</feature>
<protein>
    <submittedName>
        <fullName evidence="4">IS110 family transposase</fullName>
    </submittedName>
</protein>
<keyword evidence="5" id="KW-1185">Reference proteome</keyword>
<dbReference type="PANTHER" id="PTHR33055">
    <property type="entry name" value="TRANSPOSASE FOR INSERTION SEQUENCE ELEMENT IS1111A"/>
    <property type="match status" value="1"/>
</dbReference>
<organism evidence="4 5">
    <name type="scientific">Kitasatospora herbaricolor</name>
    <dbReference type="NCBI Taxonomy" id="68217"/>
    <lineage>
        <taxon>Bacteria</taxon>
        <taxon>Bacillati</taxon>
        <taxon>Actinomycetota</taxon>
        <taxon>Actinomycetes</taxon>
        <taxon>Kitasatosporales</taxon>
        <taxon>Streptomycetaceae</taxon>
        <taxon>Kitasatospora</taxon>
    </lineage>
</organism>
<dbReference type="Pfam" id="PF01548">
    <property type="entry name" value="DEDD_Tnp_IS110"/>
    <property type="match status" value="1"/>
</dbReference>
<name>A0ABZ1WCJ3_9ACTN</name>
<evidence type="ECO:0000313" key="5">
    <source>
        <dbReference type="Proteomes" id="UP001432014"/>
    </source>
</evidence>
<reference evidence="4 5" key="1">
    <citation type="submission" date="2022-10" db="EMBL/GenBank/DDBJ databases">
        <title>The complete genomes of actinobacterial strains from the NBC collection.</title>
        <authorList>
            <person name="Joergensen T.S."/>
            <person name="Alvarez Arevalo M."/>
            <person name="Sterndorff E.B."/>
            <person name="Faurdal D."/>
            <person name="Vuksanovic O."/>
            <person name="Mourched A.-S."/>
            <person name="Charusanti P."/>
            <person name="Shaw S."/>
            <person name="Blin K."/>
            <person name="Weber T."/>
        </authorList>
    </citation>
    <scope>NUCLEOTIDE SEQUENCE [LARGE SCALE GENOMIC DNA]</scope>
    <source>
        <strain evidence="4 5">NBC_01247</strain>
    </source>
</reference>
<dbReference type="Proteomes" id="UP001432014">
    <property type="component" value="Chromosome"/>
</dbReference>
<dbReference type="Pfam" id="PF02371">
    <property type="entry name" value="Transposase_20"/>
    <property type="match status" value="1"/>
</dbReference>
<dbReference type="InterPro" id="IPR002525">
    <property type="entry name" value="Transp_IS110-like_N"/>
</dbReference>
<accession>A0ABZ1WCJ3</accession>
<dbReference type="EMBL" id="CP108482">
    <property type="protein sequence ID" value="WUS57588.1"/>
    <property type="molecule type" value="Genomic_DNA"/>
</dbReference>
<proteinExistence type="predicted"/>
<feature type="domain" description="Transposase IS110-like N-terminal" evidence="1">
    <location>
        <begin position="18"/>
        <end position="171"/>
    </location>
</feature>
<evidence type="ECO:0000313" key="3">
    <source>
        <dbReference type="EMBL" id="WUS57588.1"/>
    </source>
</evidence>
<evidence type="ECO:0000313" key="4">
    <source>
        <dbReference type="EMBL" id="WUS58459.1"/>
    </source>
</evidence>